<proteinExistence type="predicted"/>
<protein>
    <submittedName>
        <fullName evidence="1">Uncharacterized protein</fullName>
    </submittedName>
</protein>
<dbReference type="EMBL" id="AP024613">
    <property type="protein sequence ID" value="BCV44962.1"/>
    <property type="molecule type" value="Genomic_DNA"/>
</dbReference>
<organism evidence="1 2">
    <name type="scientific">Shewanella algae</name>
    <dbReference type="NCBI Taxonomy" id="38313"/>
    <lineage>
        <taxon>Bacteria</taxon>
        <taxon>Pseudomonadati</taxon>
        <taxon>Pseudomonadota</taxon>
        <taxon>Gammaproteobacteria</taxon>
        <taxon>Alteromonadales</taxon>
        <taxon>Shewanellaceae</taxon>
        <taxon>Shewanella</taxon>
    </lineage>
</organism>
<dbReference type="Proteomes" id="UP000825078">
    <property type="component" value="Chromosome"/>
</dbReference>
<name>A0AAD1KDA5_9GAMM</name>
<accession>A0AAD1KDA5</accession>
<reference evidence="1" key="1">
    <citation type="submission" date="2021-05" db="EMBL/GenBank/DDBJ databases">
        <title>Molecular characterization for Shewanella algae harboring chromosomal blaOXA-55-like strains isolated from clinical and environment sample.</title>
        <authorList>
            <person name="Ohama Y."/>
            <person name="Aoki K."/>
            <person name="Harada S."/>
            <person name="Moriya K."/>
            <person name="Ishii Y."/>
            <person name="Tateda K."/>
        </authorList>
    </citation>
    <scope>NUCLEOTIDE SEQUENCE</scope>
    <source>
        <strain evidence="1">TUM17379</strain>
    </source>
</reference>
<evidence type="ECO:0000313" key="1">
    <source>
        <dbReference type="EMBL" id="BCV44962.1"/>
    </source>
</evidence>
<gene>
    <name evidence="1" type="ORF">TUM17379_19800</name>
</gene>
<evidence type="ECO:0000313" key="2">
    <source>
        <dbReference type="Proteomes" id="UP000825078"/>
    </source>
</evidence>
<sequence length="76" mass="8743">MSILKRAIKQPWLTGLNLVKVVFWAQLKVVIPQSLVFMKEKMPPKENVVLSVLMNVTRGRLNTAIVQVQHFQKSKD</sequence>
<dbReference type="AlphaFoldDB" id="A0AAD1KDA5"/>